<dbReference type="PRINTS" id="PR00315">
    <property type="entry name" value="ELONGATNFCT"/>
</dbReference>
<dbReference type="SMART" id="SM00889">
    <property type="entry name" value="EFG_IV"/>
    <property type="match status" value="1"/>
</dbReference>
<dbReference type="Pfam" id="PF00679">
    <property type="entry name" value="EFG_C"/>
    <property type="match status" value="1"/>
</dbReference>
<dbReference type="Pfam" id="PF14492">
    <property type="entry name" value="EFG_III"/>
    <property type="match status" value="1"/>
</dbReference>
<dbReference type="InterPro" id="IPR000640">
    <property type="entry name" value="EFG_V-like"/>
</dbReference>
<dbReference type="InterPro" id="IPR035647">
    <property type="entry name" value="EFG_III/V"/>
</dbReference>
<dbReference type="CDD" id="cd01434">
    <property type="entry name" value="EFG_mtEFG1_IV"/>
    <property type="match status" value="1"/>
</dbReference>
<reference evidence="4" key="1">
    <citation type="submission" date="2020-05" db="EMBL/GenBank/DDBJ databases">
        <authorList>
            <person name="Chiriac C."/>
            <person name="Salcher M."/>
            <person name="Ghai R."/>
            <person name="Kavagutti S V."/>
        </authorList>
    </citation>
    <scope>NUCLEOTIDE SEQUENCE</scope>
</reference>
<dbReference type="SMART" id="SM00838">
    <property type="entry name" value="EFG_C"/>
    <property type="match status" value="1"/>
</dbReference>
<dbReference type="SUPFAM" id="SSF50447">
    <property type="entry name" value="Translation proteins"/>
    <property type="match status" value="1"/>
</dbReference>
<dbReference type="NCBIfam" id="NF009381">
    <property type="entry name" value="PRK12740.1-5"/>
    <property type="match status" value="1"/>
</dbReference>
<dbReference type="InterPro" id="IPR009000">
    <property type="entry name" value="Transl_B-barrel_sf"/>
</dbReference>
<dbReference type="Gene3D" id="3.40.50.300">
    <property type="entry name" value="P-loop containing nucleotide triphosphate hydrolases"/>
    <property type="match status" value="1"/>
</dbReference>
<dbReference type="InterPro" id="IPR009022">
    <property type="entry name" value="EFG_III"/>
</dbReference>
<dbReference type="NCBIfam" id="TIGR00231">
    <property type="entry name" value="small_GTP"/>
    <property type="match status" value="1"/>
</dbReference>
<feature type="domain" description="Tr-type G" evidence="3">
    <location>
        <begin position="12"/>
        <end position="289"/>
    </location>
</feature>
<name>A0A6J6NAG3_9ZZZZ</name>
<dbReference type="Gene3D" id="3.30.230.10">
    <property type="match status" value="1"/>
</dbReference>
<dbReference type="GO" id="GO:0032790">
    <property type="term" value="P:ribosome disassembly"/>
    <property type="evidence" value="ECO:0007669"/>
    <property type="project" value="TreeGrafter"/>
</dbReference>
<dbReference type="InterPro" id="IPR005517">
    <property type="entry name" value="Transl_elong_EFG/EF2_IV"/>
</dbReference>
<dbReference type="Pfam" id="PF03764">
    <property type="entry name" value="EFG_IV"/>
    <property type="match status" value="1"/>
</dbReference>
<dbReference type="InterPro" id="IPR047872">
    <property type="entry name" value="EFG_IV"/>
</dbReference>
<dbReference type="CDD" id="cd03713">
    <property type="entry name" value="EFG_mtEFG_C"/>
    <property type="match status" value="1"/>
</dbReference>
<dbReference type="AlphaFoldDB" id="A0A6J6NAG3"/>
<gene>
    <name evidence="4" type="ORF">UFOPK2366_00340</name>
</gene>
<keyword evidence="1" id="KW-0547">Nucleotide-binding</keyword>
<dbReference type="PROSITE" id="PS51722">
    <property type="entry name" value="G_TR_2"/>
    <property type="match status" value="1"/>
</dbReference>
<dbReference type="SUPFAM" id="SSF54211">
    <property type="entry name" value="Ribosomal protein S5 domain 2-like"/>
    <property type="match status" value="1"/>
</dbReference>
<proteinExistence type="predicted"/>
<dbReference type="InterPro" id="IPR053905">
    <property type="entry name" value="EF-G-like_DII"/>
</dbReference>
<dbReference type="InterPro" id="IPR041095">
    <property type="entry name" value="EFG_II"/>
</dbReference>
<dbReference type="InterPro" id="IPR020568">
    <property type="entry name" value="Ribosomal_Su5_D2-typ_SF"/>
</dbReference>
<dbReference type="InterPro" id="IPR014721">
    <property type="entry name" value="Ribsml_uS5_D2-typ_fold_subgr"/>
</dbReference>
<evidence type="ECO:0000259" key="3">
    <source>
        <dbReference type="PROSITE" id="PS51722"/>
    </source>
</evidence>
<dbReference type="Gene3D" id="2.40.30.10">
    <property type="entry name" value="Translation factors"/>
    <property type="match status" value="1"/>
</dbReference>
<dbReference type="GO" id="GO:0003746">
    <property type="term" value="F:translation elongation factor activity"/>
    <property type="evidence" value="ECO:0007669"/>
    <property type="project" value="InterPro"/>
</dbReference>
<dbReference type="GO" id="GO:0003924">
    <property type="term" value="F:GTPase activity"/>
    <property type="evidence" value="ECO:0007669"/>
    <property type="project" value="InterPro"/>
</dbReference>
<dbReference type="Gene3D" id="3.30.70.870">
    <property type="entry name" value="Elongation Factor G (Translational Gtpase), domain 3"/>
    <property type="match status" value="1"/>
</dbReference>
<sequence>MGPIAVMSYPTDKIRNVVLVGHSGSGKTTLAEALLVKAGAIERGGRVDEGTSVLDNEPEEIRRRLSLTLSMAPFEWQAPDGLTYKINLIDTPGYADFVDEVDAALDVADLAVVVVSAVDGVELQTELLWRKVAERGMPRMIFVNKQDRERADFDGVLAQLRAVFGAAVLALELPLGEAAALHGLADVLAEEALEYSPGHPRRVDALPQDIVDREHDAHTALVEEIVAGDDEQLGHYLAGDELSVADLERTLAREVCECKAFPLLVGSAATGVGVDRLADFICELAPSPLDRAVGVFAAEQMVPVSADALGSSLAYVFKTVADPFVGQLSLFKVLSGTITADDRLVNGRTGGDERLRTLFTLRGKEQAPMAKLSAGDIGGVSKLADSRAGDTLAPKGLPVSMPVNDRLVPQFGVAITPRTQADDDKLGSALNKLLAEDPSLRLDHVAETGQTILRGFGEMHVAVAIERLARKFGAHVDTGEVRVAYRETIAGTAEAAGKVKKQTGGHGQYAVANLRVAPLLRGAGFEFTDSIVGGALPRTFISAVQKGVEEAMLRGGLYGFPVVDVHVDCFDGKFHSVDSSEMAFKSAAAQGLKDALAAAGVSVLEPISLVTVTVPSLFEGEVMTDIVARRGRVQGTDLGPYGQHLIQALVPASELMRYAVELRSMTAGRGQFSVQHDHYDTLPAHLVKKVVEASQRITGHSSKETSTK</sequence>
<evidence type="ECO:0000256" key="1">
    <source>
        <dbReference type="ARBA" id="ARBA00022741"/>
    </source>
</evidence>
<dbReference type="SUPFAM" id="SSF52540">
    <property type="entry name" value="P-loop containing nucleoside triphosphate hydrolases"/>
    <property type="match status" value="1"/>
</dbReference>
<dbReference type="GO" id="GO:0005525">
    <property type="term" value="F:GTP binding"/>
    <property type="evidence" value="ECO:0007669"/>
    <property type="project" value="UniProtKB-KW"/>
</dbReference>
<evidence type="ECO:0000313" key="4">
    <source>
        <dbReference type="EMBL" id="CAB4683167.1"/>
    </source>
</evidence>
<dbReference type="CDD" id="cd16262">
    <property type="entry name" value="EFG_III"/>
    <property type="match status" value="1"/>
</dbReference>
<dbReference type="PANTHER" id="PTHR43261">
    <property type="entry name" value="TRANSLATION ELONGATION FACTOR G-RELATED"/>
    <property type="match status" value="1"/>
</dbReference>
<dbReference type="NCBIfam" id="NF009379">
    <property type="entry name" value="PRK12740.1-3"/>
    <property type="match status" value="1"/>
</dbReference>
<organism evidence="4">
    <name type="scientific">freshwater metagenome</name>
    <dbReference type="NCBI Taxonomy" id="449393"/>
    <lineage>
        <taxon>unclassified sequences</taxon>
        <taxon>metagenomes</taxon>
        <taxon>ecological metagenomes</taxon>
    </lineage>
</organism>
<dbReference type="SUPFAM" id="SSF54980">
    <property type="entry name" value="EF-G C-terminal domain-like"/>
    <property type="match status" value="2"/>
</dbReference>
<dbReference type="EMBL" id="CAEZXM010000041">
    <property type="protein sequence ID" value="CAB4683167.1"/>
    <property type="molecule type" value="Genomic_DNA"/>
</dbReference>
<dbReference type="FunFam" id="3.30.70.240:FF:000001">
    <property type="entry name" value="Elongation factor G"/>
    <property type="match status" value="1"/>
</dbReference>
<dbReference type="CDD" id="cd04170">
    <property type="entry name" value="EF-G_bact"/>
    <property type="match status" value="1"/>
</dbReference>
<evidence type="ECO:0000256" key="2">
    <source>
        <dbReference type="ARBA" id="ARBA00023134"/>
    </source>
</evidence>
<protein>
    <submittedName>
        <fullName evidence="4">Unannotated protein</fullName>
    </submittedName>
</protein>
<dbReference type="InterPro" id="IPR027417">
    <property type="entry name" value="P-loop_NTPase"/>
</dbReference>
<dbReference type="Gene3D" id="3.30.70.240">
    <property type="match status" value="1"/>
</dbReference>
<dbReference type="Pfam" id="PF00009">
    <property type="entry name" value="GTP_EFTU"/>
    <property type="match status" value="1"/>
</dbReference>
<dbReference type="InterPro" id="IPR035649">
    <property type="entry name" value="EFG_V"/>
</dbReference>
<dbReference type="InterPro" id="IPR000795">
    <property type="entry name" value="T_Tr_GTP-bd_dom"/>
</dbReference>
<keyword evidence="2" id="KW-0342">GTP-binding</keyword>
<dbReference type="Pfam" id="PF22042">
    <property type="entry name" value="EF-G_D2"/>
    <property type="match status" value="1"/>
</dbReference>
<dbReference type="PANTHER" id="PTHR43261:SF6">
    <property type="entry name" value="ELONGATION FACTOR G-LIKE PROTEIN"/>
    <property type="match status" value="1"/>
</dbReference>
<dbReference type="InterPro" id="IPR005225">
    <property type="entry name" value="Small_GTP-bd"/>
</dbReference>
<accession>A0A6J6NAG3</accession>